<gene>
    <name evidence="2" type="ORF">DL89DRAFT_1806</name>
</gene>
<dbReference type="EMBL" id="MCFD01000001">
    <property type="protein sequence ID" value="ORX73650.1"/>
    <property type="molecule type" value="Genomic_DNA"/>
</dbReference>
<dbReference type="GeneID" id="63800536"/>
<evidence type="ECO:0000313" key="3">
    <source>
        <dbReference type="Proteomes" id="UP000193922"/>
    </source>
</evidence>
<evidence type="ECO:0000313" key="2">
    <source>
        <dbReference type="EMBL" id="ORX73650.1"/>
    </source>
</evidence>
<feature type="compositionally biased region" description="Basic and acidic residues" evidence="1">
    <location>
        <begin position="118"/>
        <end position="129"/>
    </location>
</feature>
<proteinExistence type="predicted"/>
<dbReference type="RefSeq" id="XP_040746861.1">
    <property type="nucleotide sequence ID" value="XM_040883888.1"/>
</dbReference>
<dbReference type="Proteomes" id="UP000193922">
    <property type="component" value="Unassembled WGS sequence"/>
</dbReference>
<protein>
    <submittedName>
        <fullName evidence="2">Uncharacterized protein</fullName>
    </submittedName>
</protein>
<comment type="caution">
    <text evidence="2">The sequence shown here is derived from an EMBL/GenBank/DDBJ whole genome shotgun (WGS) entry which is preliminary data.</text>
</comment>
<feature type="region of interest" description="Disordered" evidence="1">
    <location>
        <begin position="108"/>
        <end position="129"/>
    </location>
</feature>
<keyword evidence="3" id="KW-1185">Reference proteome</keyword>
<dbReference type="AlphaFoldDB" id="A0A1Y1WJA4"/>
<accession>A0A1Y1WJA4</accession>
<evidence type="ECO:0000256" key="1">
    <source>
        <dbReference type="SAM" id="MobiDB-lite"/>
    </source>
</evidence>
<reference evidence="2 3" key="1">
    <citation type="submission" date="2016-07" db="EMBL/GenBank/DDBJ databases">
        <title>Pervasive Adenine N6-methylation of Active Genes in Fungi.</title>
        <authorList>
            <consortium name="DOE Joint Genome Institute"/>
            <person name="Mondo S.J."/>
            <person name="Dannebaum R.O."/>
            <person name="Kuo R.C."/>
            <person name="Labutti K."/>
            <person name="Haridas S."/>
            <person name="Kuo A."/>
            <person name="Salamov A."/>
            <person name="Ahrendt S.R."/>
            <person name="Lipzen A."/>
            <person name="Sullivan W."/>
            <person name="Andreopoulos W.B."/>
            <person name="Clum A."/>
            <person name="Lindquist E."/>
            <person name="Daum C."/>
            <person name="Ramamoorthy G.K."/>
            <person name="Gryganskyi A."/>
            <person name="Culley D."/>
            <person name="Magnuson J.K."/>
            <person name="James T.Y."/>
            <person name="O'Malley M.A."/>
            <person name="Stajich J.E."/>
            <person name="Spatafora J.W."/>
            <person name="Visel A."/>
            <person name="Grigoriev I.V."/>
        </authorList>
    </citation>
    <scope>NUCLEOTIDE SEQUENCE [LARGE SCALE GENOMIC DNA]</scope>
    <source>
        <strain evidence="2 3">ATCC 12442</strain>
    </source>
</reference>
<sequence length="129" mass="14525">MSVSNGGRLDRNSDWFRASHGNKSRLQRVARTCASRTALPNGTRRYGNKAHFWGAIHGPSRQWLRVKYISKSQSVVFASHSSSSYHHHPPAIDNTYYSHSPHIQIHRNVFPDQAPDPPRADGGARTRPS</sequence>
<name>A0A1Y1WJA4_9FUNG</name>
<organism evidence="2 3">
    <name type="scientific">Linderina pennispora</name>
    <dbReference type="NCBI Taxonomy" id="61395"/>
    <lineage>
        <taxon>Eukaryota</taxon>
        <taxon>Fungi</taxon>
        <taxon>Fungi incertae sedis</taxon>
        <taxon>Zoopagomycota</taxon>
        <taxon>Kickxellomycotina</taxon>
        <taxon>Kickxellomycetes</taxon>
        <taxon>Kickxellales</taxon>
        <taxon>Kickxellaceae</taxon>
        <taxon>Linderina</taxon>
    </lineage>
</organism>